<name>A0AA87U4S1_RHIRH</name>
<dbReference type="AlphaFoldDB" id="A0AA87U4S1"/>
<accession>A0AA87U4S1</accession>
<dbReference type="Proteomes" id="UP000026941">
    <property type="component" value="Unassembled WGS sequence"/>
</dbReference>
<dbReference type="EMBL" id="BAYX01000005">
    <property type="protein sequence ID" value="GAJ93160.1"/>
    <property type="molecule type" value="Genomic_DNA"/>
</dbReference>
<reference evidence="1 2" key="1">
    <citation type="submission" date="2014-05" db="EMBL/GenBank/DDBJ databases">
        <title>Whole genome shotgun sequence of Rhizobium rhizogenes NBRC 13257.</title>
        <authorList>
            <person name="Katano-Makiyama Y."/>
            <person name="Hosoyama A."/>
            <person name="Hashimoto M."/>
            <person name="Hosoyama Y."/>
            <person name="Noguchi M."/>
            <person name="Tsuchikane K."/>
            <person name="Kimura A."/>
            <person name="Ohji S."/>
            <person name="Ichikawa N."/>
            <person name="Yamazoe A."/>
            <person name="Fujita N."/>
        </authorList>
    </citation>
    <scope>NUCLEOTIDE SEQUENCE [LARGE SCALE GENOMIC DNA]</scope>
    <source>
        <strain evidence="1 2">NBRC 13257</strain>
    </source>
</reference>
<gene>
    <name evidence="1" type="ORF">RRH01S_05_02340</name>
</gene>
<evidence type="ECO:0000313" key="1">
    <source>
        <dbReference type="EMBL" id="GAJ93160.1"/>
    </source>
</evidence>
<comment type="caution">
    <text evidence="1">The sequence shown here is derived from an EMBL/GenBank/DDBJ whole genome shotgun (WGS) entry which is preliminary data.</text>
</comment>
<sequence>MEIDTRIIILIAATLLGSSAVAQDRQITDLKIVAFRSEAPDRCRKSDVALTAAKARAFFKRAKQIDARILHDDYDLAPCYMEGTLKWGGEMCDWKIRAGATGHVQCSKQEIYFACEACGDLFDQK</sequence>
<protein>
    <submittedName>
        <fullName evidence="1">Uncharacterized protein</fullName>
    </submittedName>
</protein>
<evidence type="ECO:0000313" key="2">
    <source>
        <dbReference type="Proteomes" id="UP000026941"/>
    </source>
</evidence>
<proteinExistence type="predicted"/>
<organism evidence="1 2">
    <name type="scientific">Rhizobium rhizogenes NBRC 13257</name>
    <dbReference type="NCBI Taxonomy" id="1220581"/>
    <lineage>
        <taxon>Bacteria</taxon>
        <taxon>Pseudomonadati</taxon>
        <taxon>Pseudomonadota</taxon>
        <taxon>Alphaproteobacteria</taxon>
        <taxon>Hyphomicrobiales</taxon>
        <taxon>Rhizobiaceae</taxon>
        <taxon>Rhizobium/Agrobacterium group</taxon>
        <taxon>Rhizobium</taxon>
    </lineage>
</organism>